<dbReference type="PANTHER" id="PTHR43649">
    <property type="entry name" value="ARABINOSE-BINDING PROTEIN-RELATED"/>
    <property type="match status" value="1"/>
</dbReference>
<evidence type="ECO:0000256" key="4">
    <source>
        <dbReference type="ARBA" id="ARBA00023139"/>
    </source>
</evidence>
<dbReference type="EMBL" id="CP035493">
    <property type="protein sequence ID" value="QAY68984.1"/>
    <property type="molecule type" value="Genomic_DNA"/>
</dbReference>
<dbReference type="InterPro" id="IPR006059">
    <property type="entry name" value="SBP"/>
</dbReference>
<dbReference type="AlphaFoldDB" id="A0A4P6F0M4"/>
<dbReference type="PROSITE" id="PS51257">
    <property type="entry name" value="PROKAR_LIPOPROTEIN"/>
    <property type="match status" value="1"/>
</dbReference>
<name>A0A4P6F0M4_9MICO</name>
<keyword evidence="3" id="KW-0472">Membrane</keyword>
<sequence>MRMTRKAAAGAATAITVAMLAAACGGGGNEAGSDGATDDPSVLIPDSGRVGAMENFEAGTTFRATEPISLELLYRVHPNYPIMDDWLINQAFEENQNVTFNREDVLMADWGQRRSILIGSGDFPSIVPVVWPGEETAWVAGGALLRVSDFFDYMPNLQHFMEEWDLEGDFETRRQEDGGIYILPGIRQSPNIEHSFAINVDLFEAAGITEDPKTWDEFAEQLQAVADATDVDYPLSDRWNNESSGPLGATLNMAAANFGTTAGWTRNVAEFDTDAGEFVPRITMDGYRELVQFFADLRADGLLDPEITQTDEAAIAKFINGRSAAISTNAQQMAQALVQGAADLGIELNTRMIVVPEGPAGSNVQGGRLGPGFVLNANLAQSPNFLATLQFIDWIHYSEEGREFAQWGVRGTTFDIDADGNRHYIGTVQGAGPVNEGADGNTPLNATFGFQDGVWMNTWGGSDELTRSVMLPEQIEWLEAMMDAKTILPVNPPTPFSESETESMNLVNEAVQSATESGVAAFIVGTRSMTEWDAFVQEILSLGAQQVADTHNTAYQRTRD</sequence>
<keyword evidence="2 6" id="KW-0732">Signal</keyword>
<dbReference type="Pfam" id="PF13416">
    <property type="entry name" value="SBP_bac_8"/>
    <property type="match status" value="1"/>
</dbReference>
<evidence type="ECO:0000313" key="8">
    <source>
        <dbReference type="Proteomes" id="UP000292118"/>
    </source>
</evidence>
<organism evidence="7 8">
    <name type="scientific">Xylanimonas protaetiae</name>
    <dbReference type="NCBI Taxonomy" id="2509457"/>
    <lineage>
        <taxon>Bacteria</taxon>
        <taxon>Bacillati</taxon>
        <taxon>Actinomycetota</taxon>
        <taxon>Actinomycetes</taxon>
        <taxon>Micrococcales</taxon>
        <taxon>Promicromonosporaceae</taxon>
        <taxon>Xylanimonas</taxon>
    </lineage>
</organism>
<accession>A0A4P6F0M4</accession>
<reference evidence="7 8" key="1">
    <citation type="submission" date="2019-01" db="EMBL/GenBank/DDBJ databases">
        <title>Genome sequencing of strain FW10M-9.</title>
        <authorList>
            <person name="Heo J."/>
            <person name="Kim S.-J."/>
            <person name="Kim J.-S."/>
            <person name="Hong S.-B."/>
            <person name="Kwon S.-W."/>
        </authorList>
    </citation>
    <scope>NUCLEOTIDE SEQUENCE [LARGE SCALE GENOMIC DNA]</scope>
    <source>
        <strain evidence="7 8">FW10M-9</strain>
    </source>
</reference>
<evidence type="ECO:0000256" key="1">
    <source>
        <dbReference type="ARBA" id="ARBA00022475"/>
    </source>
</evidence>
<evidence type="ECO:0000256" key="3">
    <source>
        <dbReference type="ARBA" id="ARBA00023136"/>
    </source>
</evidence>
<gene>
    <name evidence="7" type="ORF">ET471_02120</name>
</gene>
<dbReference type="PANTHER" id="PTHR43649:SF33">
    <property type="entry name" value="POLYGALACTURONAN_RHAMNOGALACTURONAN-BINDING PROTEIN YTCQ"/>
    <property type="match status" value="1"/>
</dbReference>
<keyword evidence="8" id="KW-1185">Reference proteome</keyword>
<feature type="chain" id="PRO_5020420984" evidence="6">
    <location>
        <begin position="24"/>
        <end position="560"/>
    </location>
</feature>
<dbReference type="OrthoDB" id="9787283at2"/>
<keyword evidence="5" id="KW-0449">Lipoprotein</keyword>
<evidence type="ECO:0000256" key="6">
    <source>
        <dbReference type="SAM" id="SignalP"/>
    </source>
</evidence>
<dbReference type="InterPro" id="IPR050490">
    <property type="entry name" value="Bact_solute-bd_prot1"/>
</dbReference>
<dbReference type="CDD" id="cd13583">
    <property type="entry name" value="PBP2_AlgQ_like_4"/>
    <property type="match status" value="1"/>
</dbReference>
<protein>
    <submittedName>
        <fullName evidence="7">Extracellular solute-binding protein</fullName>
    </submittedName>
</protein>
<evidence type="ECO:0000313" key="7">
    <source>
        <dbReference type="EMBL" id="QAY68984.1"/>
    </source>
</evidence>
<feature type="signal peptide" evidence="6">
    <location>
        <begin position="1"/>
        <end position="23"/>
    </location>
</feature>
<keyword evidence="4" id="KW-0564">Palmitate</keyword>
<evidence type="ECO:0000256" key="2">
    <source>
        <dbReference type="ARBA" id="ARBA00022729"/>
    </source>
</evidence>
<keyword evidence="1" id="KW-1003">Cell membrane</keyword>
<evidence type="ECO:0000256" key="5">
    <source>
        <dbReference type="ARBA" id="ARBA00023288"/>
    </source>
</evidence>
<dbReference type="Gene3D" id="3.40.190.10">
    <property type="entry name" value="Periplasmic binding protein-like II"/>
    <property type="match status" value="2"/>
</dbReference>
<dbReference type="SUPFAM" id="SSF53850">
    <property type="entry name" value="Periplasmic binding protein-like II"/>
    <property type="match status" value="1"/>
</dbReference>
<dbReference type="KEGG" id="xya:ET471_02120"/>
<dbReference type="Proteomes" id="UP000292118">
    <property type="component" value="Chromosome"/>
</dbReference>
<proteinExistence type="predicted"/>